<sequence length="114" mass="12918">MEAITGTSSKVATEFFTQTIELIAEVFTEANYVFVEKESFPELASYLNRLVPLLKELNKRDISNAENTFLEILNQQEITREISHALSLIPFSHLEISASMMQELGQLCESMQSV</sequence>
<protein>
    <submittedName>
        <fullName evidence="1">Uncharacterized protein</fullName>
    </submittedName>
</protein>
<evidence type="ECO:0000313" key="2">
    <source>
        <dbReference type="Proteomes" id="UP001055811"/>
    </source>
</evidence>
<comment type="caution">
    <text evidence="1">The sequence shown here is derived from an EMBL/GenBank/DDBJ whole genome shotgun (WGS) entry which is preliminary data.</text>
</comment>
<organism evidence="1 2">
    <name type="scientific">Cichorium intybus</name>
    <name type="common">Chicory</name>
    <dbReference type="NCBI Taxonomy" id="13427"/>
    <lineage>
        <taxon>Eukaryota</taxon>
        <taxon>Viridiplantae</taxon>
        <taxon>Streptophyta</taxon>
        <taxon>Embryophyta</taxon>
        <taxon>Tracheophyta</taxon>
        <taxon>Spermatophyta</taxon>
        <taxon>Magnoliopsida</taxon>
        <taxon>eudicotyledons</taxon>
        <taxon>Gunneridae</taxon>
        <taxon>Pentapetalae</taxon>
        <taxon>asterids</taxon>
        <taxon>campanulids</taxon>
        <taxon>Asterales</taxon>
        <taxon>Asteraceae</taxon>
        <taxon>Cichorioideae</taxon>
        <taxon>Cichorieae</taxon>
        <taxon>Cichoriinae</taxon>
        <taxon>Cichorium</taxon>
    </lineage>
</organism>
<accession>A0ACB9AMP7</accession>
<proteinExistence type="predicted"/>
<reference evidence="2" key="1">
    <citation type="journal article" date="2022" name="Mol. Ecol. Resour.">
        <title>The genomes of chicory, endive, great burdock and yacon provide insights into Asteraceae palaeo-polyploidization history and plant inulin production.</title>
        <authorList>
            <person name="Fan W."/>
            <person name="Wang S."/>
            <person name="Wang H."/>
            <person name="Wang A."/>
            <person name="Jiang F."/>
            <person name="Liu H."/>
            <person name="Zhao H."/>
            <person name="Xu D."/>
            <person name="Zhang Y."/>
        </authorList>
    </citation>
    <scope>NUCLEOTIDE SEQUENCE [LARGE SCALE GENOMIC DNA]</scope>
    <source>
        <strain evidence="2">cv. Punajuju</strain>
    </source>
</reference>
<reference evidence="1 2" key="2">
    <citation type="journal article" date="2022" name="Mol. Ecol. Resour.">
        <title>The genomes of chicory, endive, great burdock and yacon provide insights into Asteraceae paleo-polyploidization history and plant inulin production.</title>
        <authorList>
            <person name="Fan W."/>
            <person name="Wang S."/>
            <person name="Wang H."/>
            <person name="Wang A."/>
            <person name="Jiang F."/>
            <person name="Liu H."/>
            <person name="Zhao H."/>
            <person name="Xu D."/>
            <person name="Zhang Y."/>
        </authorList>
    </citation>
    <scope>NUCLEOTIDE SEQUENCE [LARGE SCALE GENOMIC DNA]</scope>
    <source>
        <strain evidence="2">cv. Punajuju</strain>
        <tissue evidence="1">Leaves</tissue>
    </source>
</reference>
<dbReference type="EMBL" id="CM042015">
    <property type="protein sequence ID" value="KAI3711200.1"/>
    <property type="molecule type" value="Genomic_DNA"/>
</dbReference>
<name>A0ACB9AMP7_CICIN</name>
<gene>
    <name evidence="1" type="ORF">L2E82_41102</name>
</gene>
<dbReference type="Proteomes" id="UP001055811">
    <property type="component" value="Linkage Group LG07"/>
</dbReference>
<evidence type="ECO:0000313" key="1">
    <source>
        <dbReference type="EMBL" id="KAI3711200.1"/>
    </source>
</evidence>
<keyword evidence="2" id="KW-1185">Reference proteome</keyword>